<dbReference type="Pfam" id="PF00400">
    <property type="entry name" value="WD40"/>
    <property type="match status" value="2"/>
</dbReference>
<dbReference type="InterPro" id="IPR011494">
    <property type="entry name" value="HIRA-like_C"/>
</dbReference>
<dbReference type="PROSITE" id="PS50082">
    <property type="entry name" value="WD_REPEATS_2"/>
    <property type="match status" value="3"/>
</dbReference>
<keyword evidence="10" id="KW-0678">Repressor</keyword>
<evidence type="ECO:0000259" key="12">
    <source>
        <dbReference type="Pfam" id="PF07569"/>
    </source>
</evidence>
<proteinExistence type="inferred from homology"/>
<dbReference type="InterPro" id="IPR001680">
    <property type="entry name" value="WD40_rpt"/>
</dbReference>
<sequence length="1003" mass="111035">MRLLKPTWVSHDGQPIFSVDIHPDGTRFATGGQGNDAGKIIIWNMGPVRDEKEEKDEEVPKSLCQMDNHLACVNCVRWSRDGKYLASGGDDKLVMIWQTSRYGVGSTVFGSDSKNVESWRPVHTLRGHSGDVLDLAWSSGDVWLASCSIDNTIVIWNGEKFPEQVAVLKGHSGLVKGVTWDPVGKYIASQSDDKSLRVWRTRDWQMEANITEPFQECGGTTHVLRLDWSPDGNYIVSAHAMNNSGPTAQIIERQEWKATLDFVGHRKAVTVVRFNPMILSKCLKKDGGKPQQYSCCAIGSRDRSLSIWLTALKRPLVVTHDLFKNSILDISWSSSGMELLTCSCDGTVAYLDFTPEELGTPMPKKEVNQNLEKIYGKCLLESNKNKTTNQIIESAALLNLRMNNNDEKNQTPEKLPAAPIKLANNSSTSTSDTPFKPTNKQIETKTADGRRRITPIFLSFQPDVDEAPLPYLAKKIQFTSSSESSKIVVEKLDRVTGPGLTSPSHSQHNTPVPEGTPKSSSNVVTPKASSSTISCESKVTPTIPESPVGERSIPFVQPMTAIDNKSQQGEVGKEARSSQQQPETPKGTASTPDRHADKDHDKGKSKLSLKRKSVPDGQPRKRGRPRLKDREPHSGYSSVPTTPIAPSSFVERETVCYMPASSELQLPVLDIDKTYSKQIPGKAGTVSLLLEVENNIKVKEMTFHKLHCSKGGNHIWEQVLISKIMAVAGSSHMACVACEDSSIGVYSTSGIRLLPSLIMDSQVTVFEVNGFHLMAVTKKGNLFLWNLKLKTASIRNESLTAIMTGEDKLVKSRLTPEGVPIFTLSTNRSYSFLPDMACWTILYDQADPLQHCSDHHSSIPKGSIKISGPLTSLQSSQERPHHQSGSLLQSGHSLQQVSSVSYLESQVSASLCLKSPAEYKFWMTTYVHYLIKEGMETKLREICNDLLGPVYKTLGSSGSTTWQEWILGLNKRDLLREILPLMATNLSLQRLYTEYHDQLESVT</sequence>
<comment type="function">
    <text evidence="10">Required for replication-independent chromatin assembly and for the periodic repression of histone gene transcription during the cell cycle.</text>
</comment>
<feature type="compositionally biased region" description="Polar residues" evidence="11">
    <location>
        <begin position="577"/>
        <end position="591"/>
    </location>
</feature>
<keyword evidence="5 10" id="KW-0156">Chromatin regulator</keyword>
<dbReference type="InterPro" id="IPR015943">
    <property type="entry name" value="WD40/YVTN_repeat-like_dom_sf"/>
</dbReference>
<accession>A0ABD3V9E8</accession>
<name>A0ABD3V9E8_SINWO</name>
<feature type="domain" description="CAF1B/HIR1 beta-propeller" evidence="13">
    <location>
        <begin position="1"/>
        <end position="211"/>
    </location>
</feature>
<evidence type="ECO:0000256" key="4">
    <source>
        <dbReference type="ARBA" id="ARBA00022737"/>
    </source>
</evidence>
<dbReference type="Pfam" id="PF24105">
    <property type="entry name" value="Beta-prop_CAF1B_HIR1"/>
    <property type="match status" value="1"/>
</dbReference>
<dbReference type="EMBL" id="JBJQND010000013">
    <property type="protein sequence ID" value="KAL3857816.1"/>
    <property type="molecule type" value="Genomic_DNA"/>
</dbReference>
<dbReference type="AlphaFoldDB" id="A0ABD3V9E8"/>
<evidence type="ECO:0000256" key="7">
    <source>
        <dbReference type="ARBA" id="ARBA00023163"/>
    </source>
</evidence>
<evidence type="ECO:0000256" key="6">
    <source>
        <dbReference type="ARBA" id="ARBA00023015"/>
    </source>
</evidence>
<feature type="repeat" description="WD" evidence="9">
    <location>
        <begin position="125"/>
        <end position="157"/>
    </location>
</feature>
<dbReference type="SMART" id="SM00320">
    <property type="entry name" value="WD40"/>
    <property type="match status" value="7"/>
</dbReference>
<feature type="region of interest" description="Disordered" evidence="11">
    <location>
        <begin position="405"/>
        <end position="440"/>
    </location>
</feature>
<feature type="region of interest" description="Disordered" evidence="11">
    <location>
        <begin position="869"/>
        <end position="888"/>
    </location>
</feature>
<keyword evidence="4 10" id="KW-0677">Repeat</keyword>
<dbReference type="InterPro" id="IPR055410">
    <property type="entry name" value="Beta-prop_CAF1B_HIR1"/>
</dbReference>
<feature type="compositionally biased region" description="Polar residues" evidence="11">
    <location>
        <begin position="423"/>
        <end position="440"/>
    </location>
</feature>
<evidence type="ECO:0000256" key="8">
    <source>
        <dbReference type="ARBA" id="ARBA00023242"/>
    </source>
</evidence>
<dbReference type="Gene3D" id="2.130.10.10">
    <property type="entry name" value="YVTN repeat-like/Quinoprotein amine dehydrogenase"/>
    <property type="match status" value="2"/>
</dbReference>
<comment type="subcellular location">
    <subcellularLocation>
        <location evidence="1 10">Nucleus</location>
    </subcellularLocation>
</comment>
<keyword evidence="8 10" id="KW-0539">Nucleus</keyword>
<evidence type="ECO:0000313" key="15">
    <source>
        <dbReference type="Proteomes" id="UP001634394"/>
    </source>
</evidence>
<evidence type="ECO:0000256" key="9">
    <source>
        <dbReference type="PROSITE-ProRule" id="PRU00221"/>
    </source>
</evidence>
<dbReference type="GO" id="GO:0005634">
    <property type="term" value="C:nucleus"/>
    <property type="evidence" value="ECO:0007669"/>
    <property type="project" value="UniProtKB-SubCell"/>
</dbReference>
<gene>
    <name evidence="14" type="ORF">ACJMK2_012450</name>
</gene>
<dbReference type="PANTHER" id="PTHR13831:SF0">
    <property type="entry name" value="PROTEIN HIRA"/>
    <property type="match status" value="1"/>
</dbReference>
<dbReference type="InterPro" id="IPR036322">
    <property type="entry name" value="WD40_repeat_dom_sf"/>
</dbReference>
<evidence type="ECO:0000256" key="3">
    <source>
        <dbReference type="ARBA" id="ARBA00022574"/>
    </source>
</evidence>
<dbReference type="CDD" id="cd00200">
    <property type="entry name" value="WD40"/>
    <property type="match status" value="1"/>
</dbReference>
<evidence type="ECO:0000256" key="2">
    <source>
        <dbReference type="ARBA" id="ARBA00007306"/>
    </source>
</evidence>
<evidence type="ECO:0000259" key="13">
    <source>
        <dbReference type="Pfam" id="PF24105"/>
    </source>
</evidence>
<keyword evidence="15" id="KW-1185">Reference proteome</keyword>
<feature type="compositionally biased region" description="Polar residues" evidence="11">
    <location>
        <begin position="517"/>
        <end position="540"/>
    </location>
</feature>
<feature type="compositionally biased region" description="Polar residues" evidence="11">
    <location>
        <begin position="499"/>
        <end position="510"/>
    </location>
</feature>
<keyword evidence="3 9" id="KW-0853">WD repeat</keyword>
<keyword evidence="6 10" id="KW-0805">Transcription regulation</keyword>
<dbReference type="SUPFAM" id="SSF50978">
    <property type="entry name" value="WD40 repeat-like"/>
    <property type="match status" value="1"/>
</dbReference>
<feature type="region of interest" description="Disordered" evidence="11">
    <location>
        <begin position="495"/>
        <end position="551"/>
    </location>
</feature>
<keyword evidence="7 10" id="KW-0804">Transcription</keyword>
<feature type="domain" description="Protein HIRA-like C-terminal" evidence="12">
    <location>
        <begin position="750"/>
        <end position="946"/>
    </location>
</feature>
<protein>
    <recommendedName>
        <fullName evidence="10">Protein HIRA</fullName>
    </recommendedName>
</protein>
<feature type="region of interest" description="Disordered" evidence="11">
    <location>
        <begin position="565"/>
        <end position="644"/>
    </location>
</feature>
<feature type="repeat" description="WD" evidence="9">
    <location>
        <begin position="66"/>
        <end position="98"/>
    </location>
</feature>
<evidence type="ECO:0000256" key="5">
    <source>
        <dbReference type="ARBA" id="ARBA00022853"/>
    </source>
</evidence>
<evidence type="ECO:0000256" key="10">
    <source>
        <dbReference type="RuleBase" id="RU364014"/>
    </source>
</evidence>
<evidence type="ECO:0000256" key="1">
    <source>
        <dbReference type="ARBA" id="ARBA00004123"/>
    </source>
</evidence>
<feature type="compositionally biased region" description="Polar residues" evidence="11">
    <location>
        <begin position="635"/>
        <end position="644"/>
    </location>
</feature>
<dbReference type="InterPro" id="IPR031120">
    <property type="entry name" value="HIR1-like"/>
</dbReference>
<organism evidence="14 15">
    <name type="scientific">Sinanodonta woodiana</name>
    <name type="common">Chinese pond mussel</name>
    <name type="synonym">Anodonta woodiana</name>
    <dbReference type="NCBI Taxonomy" id="1069815"/>
    <lineage>
        <taxon>Eukaryota</taxon>
        <taxon>Metazoa</taxon>
        <taxon>Spiralia</taxon>
        <taxon>Lophotrochozoa</taxon>
        <taxon>Mollusca</taxon>
        <taxon>Bivalvia</taxon>
        <taxon>Autobranchia</taxon>
        <taxon>Heteroconchia</taxon>
        <taxon>Palaeoheterodonta</taxon>
        <taxon>Unionida</taxon>
        <taxon>Unionoidea</taxon>
        <taxon>Unionidae</taxon>
        <taxon>Unioninae</taxon>
        <taxon>Sinanodonta</taxon>
    </lineage>
</organism>
<dbReference type="PANTHER" id="PTHR13831">
    <property type="entry name" value="MEMBER OF THE HIR1 FAMILY OF WD-REPEAT PROTEINS"/>
    <property type="match status" value="1"/>
</dbReference>
<comment type="caution">
    <text evidence="14">The sequence shown here is derived from an EMBL/GenBank/DDBJ whole genome shotgun (WGS) entry which is preliminary data.</text>
</comment>
<dbReference type="PROSITE" id="PS50294">
    <property type="entry name" value="WD_REPEATS_REGION"/>
    <property type="match status" value="3"/>
</dbReference>
<reference evidence="14 15" key="1">
    <citation type="submission" date="2024-11" db="EMBL/GenBank/DDBJ databases">
        <title>Chromosome-level genome assembly of the freshwater bivalve Anodonta woodiana.</title>
        <authorList>
            <person name="Chen X."/>
        </authorList>
    </citation>
    <scope>NUCLEOTIDE SEQUENCE [LARGE SCALE GENOMIC DNA]</scope>
    <source>
        <strain evidence="14">MN2024</strain>
        <tissue evidence="14">Gills</tissue>
    </source>
</reference>
<evidence type="ECO:0000313" key="14">
    <source>
        <dbReference type="EMBL" id="KAL3857816.1"/>
    </source>
</evidence>
<evidence type="ECO:0000256" key="11">
    <source>
        <dbReference type="SAM" id="MobiDB-lite"/>
    </source>
</evidence>
<dbReference type="FunFam" id="2.130.10.10:FF:000075">
    <property type="entry name" value="Protein HIRA"/>
    <property type="match status" value="1"/>
</dbReference>
<dbReference type="Proteomes" id="UP001634394">
    <property type="component" value="Unassembled WGS sequence"/>
</dbReference>
<comment type="similarity">
    <text evidence="2 10">Belongs to the WD repeat HIR1 family.</text>
</comment>
<dbReference type="Pfam" id="PF07569">
    <property type="entry name" value="Hira"/>
    <property type="match status" value="1"/>
</dbReference>
<feature type="repeat" description="WD" evidence="9">
    <location>
        <begin position="168"/>
        <end position="209"/>
    </location>
</feature>
<dbReference type="GO" id="GO:0006325">
    <property type="term" value="P:chromatin organization"/>
    <property type="evidence" value="ECO:0007669"/>
    <property type="project" value="UniProtKB-KW"/>
</dbReference>
<feature type="compositionally biased region" description="Basic and acidic residues" evidence="11">
    <location>
        <begin position="592"/>
        <end position="604"/>
    </location>
</feature>